<dbReference type="GO" id="GO:0043190">
    <property type="term" value="C:ATP-binding cassette (ABC) transporter complex"/>
    <property type="evidence" value="ECO:0007669"/>
    <property type="project" value="InterPro"/>
</dbReference>
<proteinExistence type="predicted"/>
<dbReference type="AlphaFoldDB" id="A0A0H2X0K5"/>
<dbReference type="GO" id="GO:1904680">
    <property type="term" value="F:peptide transmembrane transporter activity"/>
    <property type="evidence" value="ECO:0007669"/>
    <property type="project" value="TreeGrafter"/>
</dbReference>
<dbReference type="KEGG" id="cta:CTA_0191"/>
<dbReference type="PANTHER" id="PTHR30290:SF83">
    <property type="entry name" value="ABC TRANSPORTER SUBSTRATE-BINDING PROTEIN"/>
    <property type="match status" value="1"/>
</dbReference>
<evidence type="ECO:0000313" key="3">
    <source>
        <dbReference type="Proteomes" id="UP000002532"/>
    </source>
</evidence>
<dbReference type="PROSITE" id="PS51257">
    <property type="entry name" value="PROKAR_LIPOPROTEIN"/>
    <property type="match status" value="1"/>
</dbReference>
<dbReference type="Gene3D" id="3.40.190.10">
    <property type="entry name" value="Periplasmic binding protein-like II"/>
    <property type="match status" value="1"/>
</dbReference>
<accession>A0A0H2X0K5</accession>
<evidence type="ECO:0000313" key="2">
    <source>
        <dbReference type="EMBL" id="AAX50435.1"/>
    </source>
</evidence>
<dbReference type="InterPro" id="IPR039424">
    <property type="entry name" value="SBP_5"/>
</dbReference>
<feature type="domain" description="Solute-binding protein family 5" evidence="1">
    <location>
        <begin position="75"/>
        <end position="450"/>
    </location>
</feature>
<dbReference type="Gene3D" id="3.90.76.10">
    <property type="entry name" value="Dipeptide-binding Protein, Domain 1"/>
    <property type="match status" value="1"/>
</dbReference>
<dbReference type="RefSeq" id="WP_011324621.1">
    <property type="nucleotide sequence ID" value="NC_007429.1"/>
</dbReference>
<dbReference type="Pfam" id="PF00496">
    <property type="entry name" value="SBP_bac_5"/>
    <property type="match status" value="1"/>
</dbReference>
<dbReference type="PIRSF" id="PIRSF002741">
    <property type="entry name" value="MppA"/>
    <property type="match status" value="1"/>
</dbReference>
<dbReference type="Gene3D" id="3.10.105.10">
    <property type="entry name" value="Dipeptide-binding Protein, Domain 3"/>
    <property type="match status" value="1"/>
</dbReference>
<dbReference type="GO" id="GO:0030288">
    <property type="term" value="C:outer membrane-bounded periplasmic space"/>
    <property type="evidence" value="ECO:0007669"/>
    <property type="project" value="UniProtKB-ARBA"/>
</dbReference>
<dbReference type="CDD" id="cd08504">
    <property type="entry name" value="PBP2_OppA"/>
    <property type="match status" value="1"/>
</dbReference>
<dbReference type="SUPFAM" id="SSF53850">
    <property type="entry name" value="Periplasmic binding protein-like II"/>
    <property type="match status" value="1"/>
</dbReference>
<organism evidence="2 3">
    <name type="scientific">Chlamydia trachomatis serovar A (strain ATCC VR-571B / DSM 19440 / HAR-13)</name>
    <dbReference type="NCBI Taxonomy" id="315277"/>
    <lineage>
        <taxon>Bacteria</taxon>
        <taxon>Pseudomonadati</taxon>
        <taxon>Chlamydiota</taxon>
        <taxon>Chlamydiia</taxon>
        <taxon>Chlamydiales</taxon>
        <taxon>Chlamydiaceae</taxon>
        <taxon>Chlamydia/Chlamydophila group</taxon>
        <taxon>Chlamydia</taxon>
    </lineage>
</organism>
<dbReference type="HOGENOM" id="CLU_017028_0_2_0"/>
<dbReference type="InterPro" id="IPR000914">
    <property type="entry name" value="SBP_5_dom"/>
</dbReference>
<sequence>MHHRKFLAVSIAFVSLAFGLTSCYHKKEEPKDVLRIAICHDPMSLDPRQVFLSKDVSIVKALYEGLVREKEAAFQLALAERYHQSDDGCVYTFFLKNTFWSNGDVVTAYDFEESIKQIYFREIDNPSLRSLALIKNSHAVLTGALPVEDLGVRALNAKTLEIVLENPFPYFLEILAHPVFYPVHTSLREYYKDKRNKRVFPIISNGPFAIQCYEPQRYLLINKNPLYHAKHDVLLNSVCLQIVPDIHTAMQLFQKNHIDLVGLPWSSSFSLEEQRNLPREKLFDYPVLSCSVLFCNIHQTPLNNPSLRTALSLAINRETLLKLAGKGCSATSFVHPQLSQIPATTLSQDERIALAKGYLTEALKTLSQEDLEKITLIYPIESVCLRAVVQEIRQQLFDVLGFKISILGLEYHCFLDKRSRGEFSLATGNWIADYHQASAFLSVLGNGTRYKDFQLINWQNQKYTNIVAQLLIQESSDLQLMAEQLLLKESPLIPLYHLDYVYAKQPRVSDLQTSSLGEIDLKRVSLAEG</sequence>
<keyword evidence="3" id="KW-1185">Reference proteome</keyword>
<dbReference type="Proteomes" id="UP000002532">
    <property type="component" value="Chromosome"/>
</dbReference>
<reference evidence="2 3" key="1">
    <citation type="journal article" date="2005" name="Infect. Immun.">
        <title>Comparative genomic analysis of Chlamydia trachomatis oculotropic and genitotropic strains.</title>
        <authorList>
            <person name="Carlson J.H."/>
            <person name="Porcella S.F."/>
            <person name="McClarty G."/>
            <person name="Caldwell H.D."/>
        </authorList>
    </citation>
    <scope>NUCLEOTIDE SEQUENCE [LARGE SCALE GENOMIC DNA]</scope>
    <source>
        <strain evidence="3">ATCC VR-571B / DSM 19440 / HAR-13</strain>
    </source>
</reference>
<evidence type="ECO:0000259" key="1">
    <source>
        <dbReference type="Pfam" id="PF00496"/>
    </source>
</evidence>
<gene>
    <name evidence="2" type="primary">oppA_2</name>
    <name evidence="2" type="ordered locus">CTA_0191</name>
</gene>
<dbReference type="PANTHER" id="PTHR30290">
    <property type="entry name" value="PERIPLASMIC BINDING COMPONENT OF ABC TRANSPORTER"/>
    <property type="match status" value="1"/>
</dbReference>
<dbReference type="EMBL" id="CP000051">
    <property type="protein sequence ID" value="AAX50435.1"/>
    <property type="molecule type" value="Genomic_DNA"/>
</dbReference>
<name>A0A0H2X0K5_CHLTA</name>
<dbReference type="InterPro" id="IPR030678">
    <property type="entry name" value="Peptide/Ni-bd"/>
</dbReference>
<protein>
    <submittedName>
        <fullName evidence="2">OppA</fullName>
    </submittedName>
</protein>
<dbReference type="GO" id="GO:0015833">
    <property type="term" value="P:peptide transport"/>
    <property type="evidence" value="ECO:0007669"/>
    <property type="project" value="TreeGrafter"/>
</dbReference>